<feature type="compositionally biased region" description="Basic and acidic residues" evidence="1">
    <location>
        <begin position="24"/>
        <end position="37"/>
    </location>
</feature>
<feature type="non-terminal residue" evidence="2">
    <location>
        <position position="37"/>
    </location>
</feature>
<reference evidence="2 3" key="1">
    <citation type="submission" date="2013-11" db="EMBL/GenBank/DDBJ databases">
        <title>Genome sequencing of Stegodyphus mimosarum.</title>
        <authorList>
            <person name="Bechsgaard J."/>
        </authorList>
    </citation>
    <scope>NUCLEOTIDE SEQUENCE [LARGE SCALE GENOMIC DNA]</scope>
</reference>
<name>A0A087T020_STEMI</name>
<dbReference type="AlphaFoldDB" id="A0A087T020"/>
<feature type="region of interest" description="Disordered" evidence="1">
    <location>
        <begin position="17"/>
        <end position="37"/>
    </location>
</feature>
<gene>
    <name evidence="2" type="ORF">X975_08393</name>
</gene>
<organism evidence="2 3">
    <name type="scientific">Stegodyphus mimosarum</name>
    <name type="common">African social velvet spider</name>
    <dbReference type="NCBI Taxonomy" id="407821"/>
    <lineage>
        <taxon>Eukaryota</taxon>
        <taxon>Metazoa</taxon>
        <taxon>Ecdysozoa</taxon>
        <taxon>Arthropoda</taxon>
        <taxon>Chelicerata</taxon>
        <taxon>Arachnida</taxon>
        <taxon>Araneae</taxon>
        <taxon>Araneomorphae</taxon>
        <taxon>Entelegynae</taxon>
        <taxon>Eresoidea</taxon>
        <taxon>Eresidae</taxon>
        <taxon>Stegodyphus</taxon>
    </lineage>
</organism>
<accession>A0A087T020</accession>
<sequence length="37" mass="4291">MRSTGFSAQQRNQRYCFFSSGGELPREVPEEQRPASR</sequence>
<dbReference type="Proteomes" id="UP000054359">
    <property type="component" value="Unassembled WGS sequence"/>
</dbReference>
<protein>
    <submittedName>
        <fullName evidence="2">Uncharacterized protein</fullName>
    </submittedName>
</protein>
<dbReference type="EMBL" id="KK112758">
    <property type="protein sequence ID" value="KFM58459.1"/>
    <property type="molecule type" value="Genomic_DNA"/>
</dbReference>
<proteinExistence type="predicted"/>
<evidence type="ECO:0000313" key="3">
    <source>
        <dbReference type="Proteomes" id="UP000054359"/>
    </source>
</evidence>
<evidence type="ECO:0000313" key="2">
    <source>
        <dbReference type="EMBL" id="KFM58459.1"/>
    </source>
</evidence>
<evidence type="ECO:0000256" key="1">
    <source>
        <dbReference type="SAM" id="MobiDB-lite"/>
    </source>
</evidence>
<keyword evidence="3" id="KW-1185">Reference proteome</keyword>